<evidence type="ECO:0000313" key="2">
    <source>
        <dbReference type="EMBL" id="KAF5903645.1"/>
    </source>
</evidence>
<feature type="region of interest" description="Disordered" evidence="1">
    <location>
        <begin position="1"/>
        <end position="56"/>
    </location>
</feature>
<evidence type="ECO:0000313" key="3">
    <source>
        <dbReference type="Proteomes" id="UP000727407"/>
    </source>
</evidence>
<proteinExistence type="predicted"/>
<evidence type="ECO:0000256" key="1">
    <source>
        <dbReference type="SAM" id="MobiDB-lite"/>
    </source>
</evidence>
<organism evidence="2 3">
    <name type="scientific">Clarias magur</name>
    <name type="common">Asian catfish</name>
    <name type="synonym">Macropteronotus magur</name>
    <dbReference type="NCBI Taxonomy" id="1594786"/>
    <lineage>
        <taxon>Eukaryota</taxon>
        <taxon>Metazoa</taxon>
        <taxon>Chordata</taxon>
        <taxon>Craniata</taxon>
        <taxon>Vertebrata</taxon>
        <taxon>Euteleostomi</taxon>
        <taxon>Actinopterygii</taxon>
        <taxon>Neopterygii</taxon>
        <taxon>Teleostei</taxon>
        <taxon>Ostariophysi</taxon>
        <taxon>Siluriformes</taxon>
        <taxon>Clariidae</taxon>
        <taxon>Clarias</taxon>
    </lineage>
</organism>
<gene>
    <name evidence="2" type="primary">gpr33</name>
    <name evidence="2" type="ORF">DAT39_006609</name>
</gene>
<dbReference type="AlphaFoldDB" id="A0A8J4XF35"/>
<comment type="caution">
    <text evidence="2">The sequence shown here is derived from an EMBL/GenBank/DDBJ whole genome shotgun (WGS) entry which is preliminary data.</text>
</comment>
<keyword evidence="3" id="KW-1185">Reference proteome</keyword>
<protein>
    <submittedName>
        <fullName evidence="2">Putative G-protein coupled receptor 33</fullName>
    </submittedName>
</protein>
<feature type="compositionally biased region" description="Basic residues" evidence="1">
    <location>
        <begin position="40"/>
        <end position="56"/>
    </location>
</feature>
<dbReference type="Proteomes" id="UP000727407">
    <property type="component" value="Unassembled WGS sequence"/>
</dbReference>
<name>A0A8J4XF35_CLAMG</name>
<accession>A0A8J4XF35</accession>
<keyword evidence="2" id="KW-0675">Receptor</keyword>
<reference evidence="2" key="1">
    <citation type="submission" date="2020-07" db="EMBL/GenBank/DDBJ databases">
        <title>Clarias magur genome sequencing, assembly and annotation.</title>
        <authorList>
            <person name="Kushwaha B."/>
            <person name="Kumar R."/>
            <person name="Das P."/>
            <person name="Joshi C.G."/>
            <person name="Kumar D."/>
            <person name="Nagpure N.S."/>
            <person name="Pandey M."/>
            <person name="Agarwal S."/>
            <person name="Srivastava S."/>
            <person name="Singh M."/>
            <person name="Sahoo L."/>
            <person name="Jayasankar P."/>
            <person name="Meher P.K."/>
            <person name="Koringa P.G."/>
            <person name="Iquebal M.A."/>
            <person name="Das S.P."/>
            <person name="Bit A."/>
            <person name="Patnaik S."/>
            <person name="Patel N."/>
            <person name="Shah T.M."/>
            <person name="Hinsu A."/>
            <person name="Jena J.K."/>
        </authorList>
    </citation>
    <scope>NUCLEOTIDE SEQUENCE</scope>
    <source>
        <strain evidence="2">CIFAMagur01</strain>
        <tissue evidence="2">Testis</tissue>
    </source>
</reference>
<sequence length="56" mass="6266">MTLSVTVSQHHRSPRWFCSSVPRRTRDSTPASTPHPPPHAARKRSVSGRGTKHLPQ</sequence>
<dbReference type="EMBL" id="QNUK01000070">
    <property type="protein sequence ID" value="KAF5903645.1"/>
    <property type="molecule type" value="Genomic_DNA"/>
</dbReference>
<feature type="non-terminal residue" evidence="2">
    <location>
        <position position="56"/>
    </location>
</feature>